<name>A0ABP7E825_9ACTN</name>
<dbReference type="PANTHER" id="PTHR43179">
    <property type="entry name" value="RHAMNOSYLTRANSFERASE WBBL"/>
    <property type="match status" value="1"/>
</dbReference>
<organism evidence="6 7">
    <name type="scientific">Nonomuraea antimicrobica</name>
    <dbReference type="NCBI Taxonomy" id="561173"/>
    <lineage>
        <taxon>Bacteria</taxon>
        <taxon>Bacillati</taxon>
        <taxon>Actinomycetota</taxon>
        <taxon>Actinomycetes</taxon>
        <taxon>Streptosporangiales</taxon>
        <taxon>Streptosporangiaceae</taxon>
        <taxon>Nonomuraea</taxon>
    </lineage>
</organism>
<dbReference type="PANTHER" id="PTHR43179:SF12">
    <property type="entry name" value="GALACTOFURANOSYLTRANSFERASE GLFT2"/>
    <property type="match status" value="1"/>
</dbReference>
<comment type="caution">
    <text evidence="6">The sequence shown here is derived from an EMBL/GenBank/DDBJ whole genome shotgun (WGS) entry which is preliminary data.</text>
</comment>
<protein>
    <submittedName>
        <fullName evidence="6">Glycosyltransferase</fullName>
    </submittedName>
</protein>
<dbReference type="Proteomes" id="UP001500902">
    <property type="component" value="Unassembled WGS sequence"/>
</dbReference>
<comment type="similarity">
    <text evidence="2">Belongs to the glycosyltransferase 2 family.</text>
</comment>
<accession>A0ABP7E825</accession>
<evidence type="ECO:0000313" key="7">
    <source>
        <dbReference type="Proteomes" id="UP001500902"/>
    </source>
</evidence>
<comment type="pathway">
    <text evidence="1">Cell wall biogenesis; cell wall polysaccharide biosynthesis.</text>
</comment>
<dbReference type="InterPro" id="IPR001173">
    <property type="entry name" value="Glyco_trans_2-like"/>
</dbReference>
<dbReference type="Gene3D" id="3.90.550.10">
    <property type="entry name" value="Spore Coat Polysaccharide Biosynthesis Protein SpsA, Chain A"/>
    <property type="match status" value="1"/>
</dbReference>
<keyword evidence="7" id="KW-1185">Reference proteome</keyword>
<dbReference type="EMBL" id="BAAAZP010000226">
    <property type="protein sequence ID" value="GAA3714707.1"/>
    <property type="molecule type" value="Genomic_DNA"/>
</dbReference>
<proteinExistence type="inferred from homology"/>
<keyword evidence="4" id="KW-0808">Transferase</keyword>
<keyword evidence="3" id="KW-0328">Glycosyltransferase</keyword>
<evidence type="ECO:0000256" key="2">
    <source>
        <dbReference type="ARBA" id="ARBA00006739"/>
    </source>
</evidence>
<evidence type="ECO:0000256" key="3">
    <source>
        <dbReference type="ARBA" id="ARBA00022676"/>
    </source>
</evidence>
<dbReference type="InterPro" id="IPR029044">
    <property type="entry name" value="Nucleotide-diphossugar_trans"/>
</dbReference>
<evidence type="ECO:0000259" key="5">
    <source>
        <dbReference type="Pfam" id="PF13632"/>
    </source>
</evidence>
<feature type="domain" description="Glycosyltransferase 2-like" evidence="5">
    <location>
        <begin position="84"/>
        <end position="215"/>
    </location>
</feature>
<gene>
    <name evidence="6" type="ORF">GCM10022224_095440</name>
</gene>
<evidence type="ECO:0000313" key="6">
    <source>
        <dbReference type="EMBL" id="GAA3714707.1"/>
    </source>
</evidence>
<dbReference type="SUPFAM" id="SSF53448">
    <property type="entry name" value="Nucleotide-diphospho-sugar transferases"/>
    <property type="match status" value="1"/>
</dbReference>
<dbReference type="RefSeq" id="WP_344895186.1">
    <property type="nucleotide sequence ID" value="NZ_BAAAZP010000226.1"/>
</dbReference>
<dbReference type="Pfam" id="PF13632">
    <property type="entry name" value="Glyco_trans_2_3"/>
    <property type="match status" value="1"/>
</dbReference>
<reference evidence="7" key="1">
    <citation type="journal article" date="2019" name="Int. J. Syst. Evol. Microbiol.">
        <title>The Global Catalogue of Microorganisms (GCM) 10K type strain sequencing project: providing services to taxonomists for standard genome sequencing and annotation.</title>
        <authorList>
            <consortium name="The Broad Institute Genomics Platform"/>
            <consortium name="The Broad Institute Genome Sequencing Center for Infectious Disease"/>
            <person name="Wu L."/>
            <person name="Ma J."/>
        </authorList>
    </citation>
    <scope>NUCLEOTIDE SEQUENCE [LARGE SCALE GENOMIC DNA]</scope>
    <source>
        <strain evidence="7">JCM 16904</strain>
    </source>
</reference>
<evidence type="ECO:0000256" key="1">
    <source>
        <dbReference type="ARBA" id="ARBA00004776"/>
    </source>
</evidence>
<sequence>MSTGTPRPTIGAVVLTMNDRPAEFTAAMRSLLAQRGVDLDVVVVGNGCVPDQVPGGVRTVELPRNLGIPEGRNVGAANVEGDLIFFFDDDAVLPDPDALLRLATELTSDPRRAFVQPRIADPVTGRTLRRWVPRLRVSHPGRAGTVTVMAEGVVMVRREAFEAVGGWPGHFFLFHEGVDLAWRLWDRGLIGHYAPDVIVHHPATNPARHTDFYRLNARNRVWLALRNLPAPLVPLNLATWALVTLWRFREPAALRACLAGLAEGLGGGYGARTPMRWSTVARLVLAGRPPIC</sequence>
<evidence type="ECO:0000256" key="4">
    <source>
        <dbReference type="ARBA" id="ARBA00022679"/>
    </source>
</evidence>